<accession>A0A820IW86</accession>
<dbReference type="InterPro" id="IPR011042">
    <property type="entry name" value="6-blade_b-propeller_TolB-like"/>
</dbReference>
<dbReference type="Pfam" id="PF01436">
    <property type="entry name" value="NHL"/>
    <property type="match status" value="1"/>
</dbReference>
<dbReference type="SUPFAM" id="SSF63825">
    <property type="entry name" value="YWTD domain"/>
    <property type="match status" value="1"/>
</dbReference>
<evidence type="ECO:0000256" key="1">
    <source>
        <dbReference type="ARBA" id="ARBA00022729"/>
    </source>
</evidence>
<dbReference type="Gene3D" id="2.120.10.30">
    <property type="entry name" value="TolB, C-terminal domain"/>
    <property type="match status" value="1"/>
</dbReference>
<sequence length="190" mass="21788">KNEKIVAGGNGIEYRINQVKYPIDIVIDKENDYFIVSDRANRRIVRWSRSNNTNGQIIISDIHCYGLTIDNNEYLYVSNTGKHEVERWKIGNKDGTIVAGGNREDDHLNQPTFIFVGKDYSLYIADGENHHVMKWIKGGKERIIVVGRNGQGKQSNQFNDLNGLSFDQQGDLYIVDRGNNRIQKFEIVLD</sequence>
<evidence type="ECO:0000256" key="3">
    <source>
        <dbReference type="ARBA" id="ARBA00023180"/>
    </source>
</evidence>
<dbReference type="GO" id="GO:0005576">
    <property type="term" value="C:extracellular region"/>
    <property type="evidence" value="ECO:0007669"/>
    <property type="project" value="TreeGrafter"/>
</dbReference>
<protein>
    <submittedName>
        <fullName evidence="4">Uncharacterized protein</fullName>
    </submittedName>
</protein>
<keyword evidence="2" id="KW-0677">Repeat</keyword>
<proteinExistence type="predicted"/>
<dbReference type="EMBL" id="CAJOBE010038362">
    <property type="protein sequence ID" value="CAF4317503.1"/>
    <property type="molecule type" value="Genomic_DNA"/>
</dbReference>
<name>A0A820IW86_9BILA</name>
<dbReference type="Proteomes" id="UP000663874">
    <property type="component" value="Unassembled WGS sequence"/>
</dbReference>
<feature type="non-terminal residue" evidence="4">
    <location>
        <position position="1"/>
    </location>
</feature>
<organism evidence="4 5">
    <name type="scientific">Rotaria sordida</name>
    <dbReference type="NCBI Taxonomy" id="392033"/>
    <lineage>
        <taxon>Eukaryota</taxon>
        <taxon>Metazoa</taxon>
        <taxon>Spiralia</taxon>
        <taxon>Gnathifera</taxon>
        <taxon>Rotifera</taxon>
        <taxon>Eurotatoria</taxon>
        <taxon>Bdelloidea</taxon>
        <taxon>Philodinida</taxon>
        <taxon>Philodinidae</taxon>
        <taxon>Rotaria</taxon>
    </lineage>
</organism>
<evidence type="ECO:0000313" key="4">
    <source>
        <dbReference type="EMBL" id="CAF4317503.1"/>
    </source>
</evidence>
<dbReference type="AlphaFoldDB" id="A0A820IW86"/>
<dbReference type="PANTHER" id="PTHR10680:SF28">
    <property type="entry name" value="SMP-30_GLUCONOLACTONASE_LRE-LIKE REGION DOMAIN-CONTAINING PROTEIN"/>
    <property type="match status" value="1"/>
</dbReference>
<gene>
    <name evidence="4" type="ORF">FNK824_LOCUS41215</name>
</gene>
<comment type="caution">
    <text evidence="4">The sequence shown here is derived from an EMBL/GenBank/DDBJ whole genome shotgun (WGS) entry which is preliminary data.</text>
</comment>
<reference evidence="4" key="1">
    <citation type="submission" date="2021-02" db="EMBL/GenBank/DDBJ databases">
        <authorList>
            <person name="Nowell W R."/>
        </authorList>
    </citation>
    <scope>NUCLEOTIDE SEQUENCE</scope>
</reference>
<keyword evidence="1" id="KW-0732">Signal</keyword>
<evidence type="ECO:0000256" key="2">
    <source>
        <dbReference type="ARBA" id="ARBA00022737"/>
    </source>
</evidence>
<evidence type="ECO:0000313" key="5">
    <source>
        <dbReference type="Proteomes" id="UP000663874"/>
    </source>
</evidence>
<dbReference type="InterPro" id="IPR001258">
    <property type="entry name" value="NHL_repeat"/>
</dbReference>
<dbReference type="PANTHER" id="PTHR10680">
    <property type="entry name" value="PEPTIDYL-GLYCINE ALPHA-AMIDATING MONOOXYGENASE"/>
    <property type="match status" value="1"/>
</dbReference>
<keyword evidence="3" id="KW-0325">Glycoprotein</keyword>